<dbReference type="InterPro" id="IPR036728">
    <property type="entry name" value="PBP_GOBP_sf"/>
</dbReference>
<evidence type="ECO:0000313" key="5">
    <source>
        <dbReference type="EMBL" id="AWC08460.1"/>
    </source>
</evidence>
<sequence>MKSICFLLSLLLINSPKLVIGDGDDDAASILKKCQIEVDAPDEEVKLIVDKKMPTSRIGFCLLTCLYEHAGIIEDGQFVVENLNKLIGGSDGGSVGGRMAKQFIKEVTKDCKDVRNDDKCYLSRDIVLCAAESISKHASLLKEL</sequence>
<accession>A0A2S0X9K4</accession>
<keyword evidence="3" id="KW-0964">Secreted</keyword>
<organism evidence="5">
    <name type="scientific">Bradysia odoriphaga</name>
    <dbReference type="NCBI Taxonomy" id="1564500"/>
    <lineage>
        <taxon>Eukaryota</taxon>
        <taxon>Metazoa</taxon>
        <taxon>Ecdysozoa</taxon>
        <taxon>Arthropoda</taxon>
        <taxon>Hexapoda</taxon>
        <taxon>Insecta</taxon>
        <taxon>Pterygota</taxon>
        <taxon>Neoptera</taxon>
        <taxon>Endopterygota</taxon>
        <taxon>Diptera</taxon>
        <taxon>Nematocera</taxon>
        <taxon>Sciaroidea</taxon>
        <taxon>Sciaridae</taxon>
        <taxon>Bradysia</taxon>
    </lineage>
</organism>
<name>A0A2S0X9K4_9DIPT</name>
<dbReference type="GO" id="GO:0005549">
    <property type="term" value="F:odorant binding"/>
    <property type="evidence" value="ECO:0007669"/>
    <property type="project" value="InterPro"/>
</dbReference>
<evidence type="ECO:0000256" key="3">
    <source>
        <dbReference type="ARBA" id="ARBA00022525"/>
    </source>
</evidence>
<feature type="chain" id="PRO_5015595781" evidence="4">
    <location>
        <begin position="22"/>
        <end position="144"/>
    </location>
</feature>
<reference evidence="5" key="1">
    <citation type="journal article" date="2018" name="Front. Physiol.">
        <title>Sex- and Tissue-Specific Expression Profiles of Odorant Binding Protein and Chemosensory Protein Genes in Bradysia odoriphaga (Diptera: Sciaridae).</title>
        <authorList>
            <person name="Zhao Y."/>
            <person name="Ding J."/>
            <person name="Zhang Z."/>
            <person name="Liu F."/>
            <person name="Zhou C."/>
            <person name="Mu W."/>
        </authorList>
    </citation>
    <scope>NUCLEOTIDE SEQUENCE</scope>
</reference>
<evidence type="ECO:0000256" key="2">
    <source>
        <dbReference type="ARBA" id="ARBA00008098"/>
    </source>
</evidence>
<gene>
    <name evidence="5" type="primary">OBP49</name>
</gene>
<dbReference type="AlphaFoldDB" id="A0A2S0X9K4"/>
<dbReference type="InterPro" id="IPR006170">
    <property type="entry name" value="PBP/GOBP"/>
</dbReference>
<feature type="signal peptide" evidence="4">
    <location>
        <begin position="1"/>
        <end position="21"/>
    </location>
</feature>
<comment type="subcellular location">
    <subcellularLocation>
        <location evidence="1">Secreted</location>
    </subcellularLocation>
</comment>
<evidence type="ECO:0000256" key="1">
    <source>
        <dbReference type="ARBA" id="ARBA00004613"/>
    </source>
</evidence>
<dbReference type="Gene3D" id="1.10.238.20">
    <property type="entry name" value="Pheromone/general odorant binding protein domain"/>
    <property type="match status" value="1"/>
</dbReference>
<dbReference type="EMBL" id="MG544169">
    <property type="protein sequence ID" value="AWC08460.1"/>
    <property type="molecule type" value="mRNA"/>
</dbReference>
<dbReference type="GO" id="GO:0005576">
    <property type="term" value="C:extracellular region"/>
    <property type="evidence" value="ECO:0007669"/>
    <property type="project" value="UniProtKB-SubCell"/>
</dbReference>
<evidence type="ECO:0000256" key="4">
    <source>
        <dbReference type="SAM" id="SignalP"/>
    </source>
</evidence>
<keyword evidence="4" id="KW-0732">Signal</keyword>
<dbReference type="SUPFAM" id="SSF47565">
    <property type="entry name" value="Insect pheromone/odorant-binding proteins"/>
    <property type="match status" value="1"/>
</dbReference>
<protein>
    <submittedName>
        <fullName evidence="5">Odorant-binding protein 49</fullName>
    </submittedName>
</protein>
<dbReference type="CDD" id="cd23992">
    <property type="entry name" value="PBP_GOBP"/>
    <property type="match status" value="1"/>
</dbReference>
<proteinExistence type="evidence at transcript level"/>
<comment type="similarity">
    <text evidence="2">Belongs to the PBP/GOBP family.</text>
</comment>
<dbReference type="Pfam" id="PF01395">
    <property type="entry name" value="PBP_GOBP"/>
    <property type="match status" value="1"/>
</dbReference>